<dbReference type="OrthoDB" id="8249012at2759"/>
<dbReference type="AlphaFoldDB" id="A0A8K0SU68"/>
<evidence type="ECO:0000313" key="1">
    <source>
        <dbReference type="EMBL" id="KAH7322632.1"/>
    </source>
</evidence>
<dbReference type="PANTHER" id="PTHR30613:SF1">
    <property type="entry name" value="DUF1479 DOMAIN PROTEIN (AFU_ORTHOLOGUE AFUA_5G09280)"/>
    <property type="match status" value="1"/>
</dbReference>
<dbReference type="Gene3D" id="2.60.120.330">
    <property type="entry name" value="B-lactam Antibiotic, Isopenicillin N Synthase, Chain"/>
    <property type="match status" value="1"/>
</dbReference>
<gene>
    <name evidence="1" type="ORF">B0I35DRAFT_350885</name>
</gene>
<dbReference type="EMBL" id="JAGPNK010000004">
    <property type="protein sequence ID" value="KAH7322632.1"/>
    <property type="molecule type" value="Genomic_DNA"/>
</dbReference>
<dbReference type="InterPro" id="IPR010856">
    <property type="entry name" value="Gig2-like"/>
</dbReference>
<dbReference type="Pfam" id="PF07350">
    <property type="entry name" value="Gig2-like"/>
    <property type="match status" value="1"/>
</dbReference>
<protein>
    <submittedName>
        <fullName evidence="1">DUF1479 domain protein</fullName>
    </submittedName>
</protein>
<proteinExistence type="predicted"/>
<accession>A0A8K0SU68</accession>
<dbReference type="PANTHER" id="PTHR30613">
    <property type="entry name" value="UNCHARACTERIZED PROTEIN YBIU-RELATED"/>
    <property type="match status" value="1"/>
</dbReference>
<dbReference type="InterPro" id="IPR027443">
    <property type="entry name" value="IPNS-like_sf"/>
</dbReference>
<keyword evidence="2" id="KW-1185">Reference proteome</keyword>
<name>A0A8K0SU68_9HYPO</name>
<dbReference type="SUPFAM" id="SSF51197">
    <property type="entry name" value="Clavaminate synthase-like"/>
    <property type="match status" value="1"/>
</dbReference>
<comment type="caution">
    <text evidence="1">The sequence shown here is derived from an EMBL/GenBank/DDBJ whole genome shotgun (WGS) entry which is preliminary data.</text>
</comment>
<reference evidence="1" key="1">
    <citation type="journal article" date="2021" name="Nat. Commun.">
        <title>Genetic determinants of endophytism in the Arabidopsis root mycobiome.</title>
        <authorList>
            <person name="Mesny F."/>
            <person name="Miyauchi S."/>
            <person name="Thiergart T."/>
            <person name="Pickel B."/>
            <person name="Atanasova L."/>
            <person name="Karlsson M."/>
            <person name="Huettel B."/>
            <person name="Barry K.W."/>
            <person name="Haridas S."/>
            <person name="Chen C."/>
            <person name="Bauer D."/>
            <person name="Andreopoulos W."/>
            <person name="Pangilinan J."/>
            <person name="LaButti K."/>
            <person name="Riley R."/>
            <person name="Lipzen A."/>
            <person name="Clum A."/>
            <person name="Drula E."/>
            <person name="Henrissat B."/>
            <person name="Kohler A."/>
            <person name="Grigoriev I.V."/>
            <person name="Martin F.M."/>
            <person name="Hacquard S."/>
        </authorList>
    </citation>
    <scope>NUCLEOTIDE SEQUENCE</scope>
    <source>
        <strain evidence="1">MPI-CAGE-CH-0235</strain>
    </source>
</reference>
<sequence>MVRSPLRRSLKGSLPAIRRHVSMTATQPKREGDISDAFASMSQADLAPLPDIFRQLKVNLVKGREAAIEQSWRRLLRELRRENEIIAQRGPGVIPQVECSDLKRSIGEKEEEIRKRGVVVVKGVIPEAEARAYKTEVEDYVRRNPWTRAAFPAHDPQVYELYWSPPQVRARAHPSFTQVQQLLMARLWHTSPETQLSMSTPFSYADRLRIRQPGDASFALGPHMDGGSVERWEPEGFGRGGVYDEILAGQWESYDAWDASGRVDAVTNRYEGIGPCSAFRMWQGWMSMSRSGPGQGTLLVYPLVKHAAAYTLLRPFFRPVVAAAAERGAEGFLEEGNWRMMSVEEMNSDLQGAVPGKGLEYTEEWHPHLELGQCMVHVPDIKPGDYVAWHCDTIHAVDKVHAGTQDSSVMYIPICPVTEQNAAYMVRQREAFRQGAPGPDFGGGEGEARHEGRLGEGDLARLRGLRAMGMQRLEVREGMRRGEREVVERANRVLGF</sequence>
<organism evidence="1 2">
    <name type="scientific">Stachybotrys elegans</name>
    <dbReference type="NCBI Taxonomy" id="80388"/>
    <lineage>
        <taxon>Eukaryota</taxon>
        <taxon>Fungi</taxon>
        <taxon>Dikarya</taxon>
        <taxon>Ascomycota</taxon>
        <taxon>Pezizomycotina</taxon>
        <taxon>Sordariomycetes</taxon>
        <taxon>Hypocreomycetidae</taxon>
        <taxon>Hypocreales</taxon>
        <taxon>Stachybotryaceae</taxon>
        <taxon>Stachybotrys</taxon>
    </lineage>
</organism>
<dbReference type="Proteomes" id="UP000813444">
    <property type="component" value="Unassembled WGS sequence"/>
</dbReference>
<evidence type="ECO:0000313" key="2">
    <source>
        <dbReference type="Proteomes" id="UP000813444"/>
    </source>
</evidence>